<dbReference type="PROSITE" id="PS00943">
    <property type="entry name" value="UBIA"/>
    <property type="match status" value="1"/>
</dbReference>
<feature type="transmembrane region" description="Helical" evidence="11">
    <location>
        <begin position="157"/>
        <end position="176"/>
    </location>
</feature>
<dbReference type="GO" id="GO:0006744">
    <property type="term" value="P:ubiquinone biosynthetic process"/>
    <property type="evidence" value="ECO:0007669"/>
    <property type="project" value="UniProtKB-UniRule"/>
</dbReference>
<evidence type="ECO:0000256" key="8">
    <source>
        <dbReference type="ARBA" id="ARBA00022692"/>
    </source>
</evidence>
<dbReference type="HAMAP" id="MF_01635">
    <property type="entry name" value="UbiA"/>
    <property type="match status" value="1"/>
</dbReference>
<dbReference type="InterPro" id="IPR044878">
    <property type="entry name" value="UbiA_sf"/>
</dbReference>
<dbReference type="InterPro" id="IPR039653">
    <property type="entry name" value="Prenyltransferase"/>
</dbReference>
<feature type="transmembrane region" description="Helical" evidence="11">
    <location>
        <begin position="251"/>
        <end position="268"/>
    </location>
</feature>
<dbReference type="NCBIfam" id="TIGR01474">
    <property type="entry name" value="ubiA_proteo"/>
    <property type="match status" value="1"/>
</dbReference>
<keyword evidence="5 11" id="KW-0997">Cell inner membrane</keyword>
<comment type="cofactor">
    <cofactor evidence="1 11">
        <name>Mg(2+)</name>
        <dbReference type="ChEBI" id="CHEBI:18420"/>
    </cofactor>
</comment>
<dbReference type="FunFam" id="1.10.357.140:FF:000008">
    <property type="entry name" value="4-hydroxybenzoate octaprenyltransferase"/>
    <property type="match status" value="1"/>
</dbReference>
<comment type="pathway">
    <text evidence="11">Cofactor biosynthesis; ubiquinone biosynthesis.</text>
</comment>
<dbReference type="Pfam" id="PF01040">
    <property type="entry name" value="UbiA"/>
    <property type="match status" value="1"/>
</dbReference>
<keyword evidence="14" id="KW-1185">Reference proteome</keyword>
<comment type="similarity">
    <text evidence="3 11">Belongs to the UbiA prenyltransferase family.</text>
</comment>
<organism evidence="13 14">
    <name type="scientific">Phaeovibrio sulfidiphilus</name>
    <dbReference type="NCBI Taxonomy" id="1220600"/>
    <lineage>
        <taxon>Bacteria</taxon>
        <taxon>Pseudomonadati</taxon>
        <taxon>Pseudomonadota</taxon>
        <taxon>Alphaproteobacteria</taxon>
        <taxon>Rhodospirillales</taxon>
        <taxon>Rhodospirillaceae</taxon>
        <taxon>Phaeovibrio</taxon>
    </lineage>
</organism>
<dbReference type="InterPro" id="IPR000537">
    <property type="entry name" value="UbiA_prenyltransferase"/>
</dbReference>
<feature type="transmembrane region" description="Helical" evidence="11">
    <location>
        <begin position="289"/>
        <end position="305"/>
    </location>
</feature>
<feature type="transmembrane region" description="Helical" evidence="11">
    <location>
        <begin position="133"/>
        <end position="150"/>
    </location>
</feature>
<evidence type="ECO:0000313" key="14">
    <source>
        <dbReference type="Proteomes" id="UP000631034"/>
    </source>
</evidence>
<keyword evidence="10 11" id="KW-0472">Membrane</keyword>
<dbReference type="UniPathway" id="UPA00232"/>
<evidence type="ECO:0000256" key="10">
    <source>
        <dbReference type="ARBA" id="ARBA00023136"/>
    </source>
</evidence>
<dbReference type="GO" id="GO:0008412">
    <property type="term" value="F:4-hydroxybenzoate polyprenyltransferase activity"/>
    <property type="evidence" value="ECO:0007669"/>
    <property type="project" value="UniProtKB-UniRule"/>
</dbReference>
<feature type="transmembrane region" description="Helical" evidence="11">
    <location>
        <begin position="227"/>
        <end position="245"/>
    </location>
</feature>
<dbReference type="InterPro" id="IPR006370">
    <property type="entry name" value="HB_polyprenyltransferase-like"/>
</dbReference>
<evidence type="ECO:0000256" key="3">
    <source>
        <dbReference type="ARBA" id="ARBA00005985"/>
    </source>
</evidence>
<name>A0A8J6YXT8_9PROT</name>
<feature type="transmembrane region" description="Helical" evidence="11">
    <location>
        <begin position="38"/>
        <end position="57"/>
    </location>
</feature>
<proteinExistence type="inferred from homology"/>
<evidence type="ECO:0000256" key="1">
    <source>
        <dbReference type="ARBA" id="ARBA00001946"/>
    </source>
</evidence>
<accession>A0A8J6YXT8</accession>
<comment type="function">
    <text evidence="11">Catalyzes the prenylation of para-hydroxybenzoate (PHB) with an all-trans polyprenyl group. Mediates the second step in the final reaction sequence of ubiquinone-8 (UQ-8) biosynthesis, which is the condensation of the polyisoprenoid side chain with PHB, generating the first membrane-bound Q intermediate 3-octaprenyl-4-hydroxybenzoate.</text>
</comment>
<dbReference type="Gene3D" id="1.20.120.1780">
    <property type="entry name" value="UbiA prenyltransferase"/>
    <property type="match status" value="1"/>
</dbReference>
<evidence type="ECO:0000256" key="9">
    <source>
        <dbReference type="ARBA" id="ARBA00022989"/>
    </source>
</evidence>
<sequence>MKAKTIPVGVPQFGGWVISKSPSWLKPYLSIMRIDLDAGWWLLTFPAWWSLALASTGTFPNPLYMLLFLLGGILMEGAGCIFNDMVDMKFDAKVRRTAQRPLPGKLVSIPEAIVYMFVTLLMAFAILMTFNTFTVWVCMAVTPLIFVYPFMKRITYWPQAVLGVVFTWGALVGWSAEQGSLSLAPILFYLGCIFWPLHFDTLYAHQDREDDISIGVKSTALALGEKTGAVLFAFNLCFLALVAAAGATAGLGWGFWPGLALVALHFAWQHRVLDINDREVCGRLFNSNWSLGWIMLGAIVAGQLTR</sequence>
<dbReference type="EMBL" id="JACZHT010000001">
    <property type="protein sequence ID" value="MBE1236563.1"/>
    <property type="molecule type" value="Genomic_DNA"/>
</dbReference>
<protein>
    <recommendedName>
        <fullName evidence="11 12">4-hydroxybenzoate octaprenyltransferase</fullName>
        <ecNumber evidence="11 12">2.5.1.39</ecNumber>
    </recommendedName>
    <alternativeName>
        <fullName evidence="11">4-HB polyprenyltransferase</fullName>
    </alternativeName>
</protein>
<keyword evidence="8 11" id="KW-0812">Transmembrane</keyword>
<dbReference type="FunFam" id="1.20.120.1780:FF:000001">
    <property type="entry name" value="4-hydroxybenzoate octaprenyltransferase"/>
    <property type="match status" value="1"/>
</dbReference>
<keyword evidence="4 11" id="KW-1003">Cell membrane</keyword>
<keyword evidence="7 11" id="KW-0831">Ubiquinone biosynthesis</keyword>
<comment type="catalytic activity">
    <reaction evidence="11">
        <text>all-trans-octaprenyl diphosphate + 4-hydroxybenzoate = 4-hydroxy-3-(all-trans-octaprenyl)benzoate + diphosphate</text>
        <dbReference type="Rhea" id="RHEA:27782"/>
        <dbReference type="ChEBI" id="CHEBI:1617"/>
        <dbReference type="ChEBI" id="CHEBI:17879"/>
        <dbReference type="ChEBI" id="CHEBI:33019"/>
        <dbReference type="ChEBI" id="CHEBI:57711"/>
        <dbReference type="EC" id="2.5.1.39"/>
    </reaction>
</comment>
<keyword evidence="11" id="KW-0460">Magnesium</keyword>
<feature type="transmembrane region" description="Helical" evidence="11">
    <location>
        <begin position="106"/>
        <end position="127"/>
    </location>
</feature>
<feature type="transmembrane region" description="Helical" evidence="11">
    <location>
        <begin position="182"/>
        <end position="199"/>
    </location>
</feature>
<keyword evidence="9 11" id="KW-1133">Transmembrane helix</keyword>
<keyword evidence="6 11" id="KW-0808">Transferase</keyword>
<dbReference type="InterPro" id="IPR030470">
    <property type="entry name" value="UbiA_prenylTrfase_CS"/>
</dbReference>
<dbReference type="RefSeq" id="WP_192533413.1">
    <property type="nucleotide sequence ID" value="NZ_JACZHT010000001.1"/>
</dbReference>
<comment type="subcellular location">
    <subcellularLocation>
        <location evidence="11">Cell inner membrane</location>
        <topology evidence="11">Multi-pass membrane protein</topology>
    </subcellularLocation>
    <subcellularLocation>
        <location evidence="2">Membrane</location>
        <topology evidence="2">Multi-pass membrane protein</topology>
    </subcellularLocation>
</comment>
<evidence type="ECO:0000256" key="11">
    <source>
        <dbReference type="HAMAP-Rule" id="MF_01635"/>
    </source>
</evidence>
<evidence type="ECO:0000256" key="12">
    <source>
        <dbReference type="NCBIfam" id="TIGR01474"/>
    </source>
</evidence>
<dbReference type="EC" id="2.5.1.39" evidence="11 12"/>
<dbReference type="PANTHER" id="PTHR11048:SF28">
    <property type="entry name" value="4-HYDROXYBENZOATE POLYPRENYLTRANSFERASE, MITOCHONDRIAL"/>
    <property type="match status" value="1"/>
</dbReference>
<comment type="caution">
    <text evidence="13">The sequence shown here is derived from an EMBL/GenBank/DDBJ whole genome shotgun (WGS) entry which is preliminary data.</text>
</comment>
<gene>
    <name evidence="11" type="primary">ubiA</name>
    <name evidence="13" type="ORF">IHV25_02705</name>
</gene>
<feature type="transmembrane region" description="Helical" evidence="11">
    <location>
        <begin position="63"/>
        <end position="86"/>
    </location>
</feature>
<dbReference type="Proteomes" id="UP000631034">
    <property type="component" value="Unassembled WGS sequence"/>
</dbReference>
<evidence type="ECO:0000313" key="13">
    <source>
        <dbReference type="EMBL" id="MBE1236563.1"/>
    </source>
</evidence>
<dbReference type="AlphaFoldDB" id="A0A8J6YXT8"/>
<evidence type="ECO:0000256" key="7">
    <source>
        <dbReference type="ARBA" id="ARBA00022688"/>
    </source>
</evidence>
<dbReference type="Gene3D" id="1.10.357.140">
    <property type="entry name" value="UbiA prenyltransferase"/>
    <property type="match status" value="1"/>
</dbReference>
<evidence type="ECO:0000256" key="5">
    <source>
        <dbReference type="ARBA" id="ARBA00022519"/>
    </source>
</evidence>
<dbReference type="CDD" id="cd13959">
    <property type="entry name" value="PT_UbiA_COQ2"/>
    <property type="match status" value="1"/>
</dbReference>
<dbReference type="PANTHER" id="PTHR11048">
    <property type="entry name" value="PRENYLTRANSFERASES"/>
    <property type="match status" value="1"/>
</dbReference>
<dbReference type="GO" id="GO:0005886">
    <property type="term" value="C:plasma membrane"/>
    <property type="evidence" value="ECO:0007669"/>
    <property type="project" value="UniProtKB-SubCell"/>
</dbReference>
<evidence type="ECO:0000256" key="4">
    <source>
        <dbReference type="ARBA" id="ARBA00022475"/>
    </source>
</evidence>
<reference evidence="13" key="1">
    <citation type="submission" date="2020-10" db="EMBL/GenBank/DDBJ databases">
        <title>Genome sequence of the unusual species of purple photosynthetic bacteria, Phaeovibrio sulfidiphilus DSM 23193, type strain.</title>
        <authorList>
            <person name="Kyndt J.A."/>
            <person name="Meyer T.E."/>
        </authorList>
    </citation>
    <scope>NUCLEOTIDE SEQUENCE</scope>
    <source>
        <strain evidence="13">DSM 23193</strain>
    </source>
</reference>
<evidence type="ECO:0000256" key="2">
    <source>
        <dbReference type="ARBA" id="ARBA00004141"/>
    </source>
</evidence>
<evidence type="ECO:0000256" key="6">
    <source>
        <dbReference type="ARBA" id="ARBA00022679"/>
    </source>
</evidence>